<accession>A0A069S3S3</accession>
<feature type="region of interest" description="Disordered" evidence="1">
    <location>
        <begin position="44"/>
        <end position="71"/>
    </location>
</feature>
<feature type="compositionally biased region" description="Polar residues" evidence="1">
    <location>
        <begin position="58"/>
        <end position="70"/>
    </location>
</feature>
<sequence>MQYLVGLKYFQEEPIFSPELFVAVRKRIDKDFFNDIMLSMHRKQVKETEDSNKEDDSTGGSYAAGSQQTTHNDKMKIDATCTDAEVRYPMDINILEDCSRVIDRLTKKLSAKATVASPRTHRGEARSCFVHYIKKKQKGTKLIRDTKKFLLHLLSKDIQRLTNFIGKLSTTVLGCLLSERLMSSRSICSTTTSAPVSNVSSASSSPMYVPSLEAKPAVEQNMAQR</sequence>
<reference evidence="2 3" key="1">
    <citation type="submission" date="2014-04" db="EMBL/GenBank/DDBJ databases">
        <authorList>
            <person name="Sears C."/>
            <person name="Carroll K."/>
            <person name="Sack B.R."/>
            <person name="Qadri F."/>
            <person name="Myers L.L."/>
            <person name="Chung G.-T."/>
            <person name="Escheverria P."/>
            <person name="Fraser C.M."/>
            <person name="Sadzewicz L."/>
            <person name="Shefchek K.A."/>
            <person name="Tallon L."/>
            <person name="Das S.P."/>
            <person name="Daugherty S."/>
            <person name="Mongodin E.F."/>
        </authorList>
    </citation>
    <scope>NUCLEOTIDE SEQUENCE [LARGE SCALE GENOMIC DNA]</scope>
    <source>
        <strain evidence="2 3">3975 RP4</strain>
    </source>
</reference>
<comment type="caution">
    <text evidence="2">The sequence shown here is derived from an EMBL/GenBank/DDBJ whole genome shotgun (WGS) entry which is preliminary data.</text>
</comment>
<dbReference type="Proteomes" id="UP000027661">
    <property type="component" value="Unassembled WGS sequence"/>
</dbReference>
<evidence type="ECO:0000256" key="1">
    <source>
        <dbReference type="SAM" id="MobiDB-lite"/>
    </source>
</evidence>
<organism evidence="2 3">
    <name type="scientific">Phocaeicola vulgatus str. 3975 RP4</name>
    <dbReference type="NCBI Taxonomy" id="1339352"/>
    <lineage>
        <taxon>Bacteria</taxon>
        <taxon>Pseudomonadati</taxon>
        <taxon>Bacteroidota</taxon>
        <taxon>Bacteroidia</taxon>
        <taxon>Bacteroidales</taxon>
        <taxon>Bacteroidaceae</taxon>
        <taxon>Phocaeicola</taxon>
    </lineage>
</organism>
<dbReference type="AlphaFoldDB" id="A0A069S3S3"/>
<dbReference type="EMBL" id="JNHM01000164">
    <property type="protein sequence ID" value="KDS44374.1"/>
    <property type="molecule type" value="Genomic_DNA"/>
</dbReference>
<evidence type="ECO:0000313" key="2">
    <source>
        <dbReference type="EMBL" id="KDS44374.1"/>
    </source>
</evidence>
<dbReference type="RefSeq" id="WP_050505532.1">
    <property type="nucleotide sequence ID" value="NZ_JNHM01000164.1"/>
</dbReference>
<evidence type="ECO:0000313" key="3">
    <source>
        <dbReference type="Proteomes" id="UP000027661"/>
    </source>
</evidence>
<feature type="compositionally biased region" description="Basic and acidic residues" evidence="1">
    <location>
        <begin position="45"/>
        <end position="56"/>
    </location>
</feature>
<dbReference type="PATRIC" id="fig|1339352.3.peg.4050"/>
<gene>
    <name evidence="2" type="ORF">M099_4322</name>
</gene>
<proteinExistence type="predicted"/>
<protein>
    <submittedName>
        <fullName evidence="2">Uncharacterized protein</fullName>
    </submittedName>
</protein>
<name>A0A069S3S3_PHOVU</name>